<evidence type="ECO:0000256" key="3">
    <source>
        <dbReference type="ARBA" id="ARBA00022989"/>
    </source>
</evidence>
<keyword evidence="3 5" id="KW-1133">Transmembrane helix</keyword>
<dbReference type="PANTHER" id="PTHR11132">
    <property type="entry name" value="SOLUTE CARRIER FAMILY 35"/>
    <property type="match status" value="1"/>
</dbReference>
<feature type="transmembrane region" description="Helical" evidence="5">
    <location>
        <begin position="27"/>
        <end position="46"/>
    </location>
</feature>
<feature type="transmembrane region" description="Helical" evidence="5">
    <location>
        <begin position="292"/>
        <end position="314"/>
    </location>
</feature>
<feature type="transmembrane region" description="Helical" evidence="5">
    <location>
        <begin position="66"/>
        <end position="87"/>
    </location>
</feature>
<feature type="domain" description="Polysaccharide pyruvyl transferase" evidence="7">
    <location>
        <begin position="610"/>
        <end position="776"/>
    </location>
</feature>
<keyword evidence="2 5" id="KW-0812">Transmembrane</keyword>
<name>A0A6V2LB42_9STRA</name>
<dbReference type="AlphaFoldDB" id="A0A6V2LB42"/>
<gene>
    <name evidence="8" type="ORF">DBRI00130_LOCUS32527</name>
    <name evidence="9" type="ORF">DBRI00130_LOCUS32528</name>
</gene>
<feature type="transmembrane region" description="Helical" evidence="5">
    <location>
        <begin position="246"/>
        <end position="271"/>
    </location>
</feature>
<accession>A0A6V2LB42</accession>
<proteinExistence type="predicted"/>
<dbReference type="InterPro" id="IPR004853">
    <property type="entry name" value="Sugar_P_trans_dom"/>
</dbReference>
<feature type="domain" description="Sugar phosphate transporter" evidence="6">
    <location>
        <begin position="32"/>
        <end position="360"/>
    </location>
</feature>
<evidence type="ECO:0008006" key="10">
    <source>
        <dbReference type="Google" id="ProtNLM"/>
    </source>
</evidence>
<dbReference type="InterPro" id="IPR007345">
    <property type="entry name" value="Polysacch_pyruvyl_Trfase"/>
</dbReference>
<comment type="subcellular location">
    <subcellularLocation>
        <location evidence="1">Membrane</location>
        <topology evidence="1">Multi-pass membrane protein</topology>
    </subcellularLocation>
</comment>
<evidence type="ECO:0000313" key="9">
    <source>
        <dbReference type="EMBL" id="CAE4640600.1"/>
    </source>
</evidence>
<feature type="transmembrane region" description="Helical" evidence="5">
    <location>
        <begin position="383"/>
        <end position="402"/>
    </location>
</feature>
<dbReference type="EMBL" id="HBNS01041805">
    <property type="protein sequence ID" value="CAE4640600.1"/>
    <property type="molecule type" value="Transcribed_RNA"/>
</dbReference>
<feature type="transmembrane region" description="Helical" evidence="5">
    <location>
        <begin position="107"/>
        <end position="123"/>
    </location>
</feature>
<dbReference type="EMBL" id="HBNS01041804">
    <property type="protein sequence ID" value="CAE4640598.1"/>
    <property type="molecule type" value="Transcribed_RNA"/>
</dbReference>
<evidence type="ECO:0000259" key="7">
    <source>
        <dbReference type="Pfam" id="PF04230"/>
    </source>
</evidence>
<feature type="transmembrane region" description="Helical" evidence="5">
    <location>
        <begin position="341"/>
        <end position="362"/>
    </location>
</feature>
<dbReference type="GO" id="GO:0016020">
    <property type="term" value="C:membrane"/>
    <property type="evidence" value="ECO:0007669"/>
    <property type="project" value="UniProtKB-SubCell"/>
</dbReference>
<sequence length="865" mass="95667">MVSPELQSLPLLSPSRAHHGKHVISTLLPPAMLIFVWWGCSAWNAVAAKQILQRGSAGSISNDGTLLRLAVVSAASNILGVVLPVMMCFMSSSSSQQVQWIRHVPNVGWGLAASHAIGLYAAYRGLVGAKVSAVQAVKALEPLIAMTMSATPFFSGGREHTKLPEAQSILAAMVVTVGVVIVCVDDRSYDVEALFWVLISSFVTQGRNQLMKARQRFTQVKCDKNKDDDVGVDKDSGTDDNDAPSLAIQGCLIFITTSAGAFFVNLAMVLAELIFRPCDIRSALGGNKTWPIFITGITHFLYNLASFGVLSFVVPATHSLANTAKRAVIVCASAYFLSDRLTTKACFGLVLVITGSGYYSYSSKSKKSSVNTNQRHFHAIKKYSIPITLTILIIVITQFWFFEIGEVRFQNNMKKEETKEVSVWADMSNGGIKVSAQKNHNDLSTMEIRPRERKNKVLFYNRYRPEQLNKENLSLTEALAITAGNVGNLVWQYGATNLIDLSVVEVVDRFYGSSTNLGAKDVDAVIFPVANILGNRSLYDKDFAFNGRDMIRQTTIAILASDSPTLMLGMGSQAFFHPATEDKLEFELDLDPNGQIISTPEMYKLHEVHLQLMNVISQYTDSFFVRGSYTEKVCHNHGFQKAMAIGCPSLLISPNPQLGVSLKSNFDKLRKKPLKRVAINLPPYYAPKLITLFLGVLQKYPGSKIILQDNRDIKTLDKAKEELGIEIPKSDLVYFYNVPEWHDYICSKFDAVFGGRIHGSMMGIECALPTVIVAPDMRVLELAKVMLIPHTDIFDPRLTSHFDLGSFLTQVGDNFDALAFDTNRCQAARVYVEWMEKHNVPPNPALYKLCGTSSYRGNIVNETGR</sequence>
<evidence type="ECO:0000313" key="8">
    <source>
        <dbReference type="EMBL" id="CAE4640598.1"/>
    </source>
</evidence>
<dbReference type="Pfam" id="PF03151">
    <property type="entry name" value="TPT"/>
    <property type="match status" value="1"/>
</dbReference>
<evidence type="ECO:0000256" key="1">
    <source>
        <dbReference type="ARBA" id="ARBA00004141"/>
    </source>
</evidence>
<evidence type="ECO:0000256" key="4">
    <source>
        <dbReference type="ARBA" id="ARBA00023136"/>
    </source>
</evidence>
<evidence type="ECO:0000259" key="6">
    <source>
        <dbReference type="Pfam" id="PF03151"/>
    </source>
</evidence>
<evidence type="ECO:0000256" key="5">
    <source>
        <dbReference type="SAM" id="Phobius"/>
    </source>
</evidence>
<dbReference type="InterPro" id="IPR050186">
    <property type="entry name" value="TPT_transporter"/>
</dbReference>
<evidence type="ECO:0000256" key="2">
    <source>
        <dbReference type="ARBA" id="ARBA00022692"/>
    </source>
</evidence>
<reference evidence="9" key="1">
    <citation type="submission" date="2021-01" db="EMBL/GenBank/DDBJ databases">
        <authorList>
            <person name="Corre E."/>
            <person name="Pelletier E."/>
            <person name="Niang G."/>
            <person name="Scheremetjew M."/>
            <person name="Finn R."/>
            <person name="Kale V."/>
            <person name="Holt S."/>
            <person name="Cochrane G."/>
            <person name="Meng A."/>
            <person name="Brown T."/>
            <person name="Cohen L."/>
        </authorList>
    </citation>
    <scope>NUCLEOTIDE SEQUENCE</scope>
    <source>
        <strain evidence="9">GSO104</strain>
    </source>
</reference>
<dbReference type="Pfam" id="PF04230">
    <property type="entry name" value="PS_pyruv_trans"/>
    <property type="match status" value="1"/>
</dbReference>
<keyword evidence="4 5" id="KW-0472">Membrane</keyword>
<feature type="transmembrane region" description="Helical" evidence="5">
    <location>
        <begin position="166"/>
        <end position="184"/>
    </location>
</feature>
<protein>
    <recommendedName>
        <fullName evidence="10">Sugar phosphate transporter domain-containing protein</fullName>
    </recommendedName>
</protein>
<organism evidence="9">
    <name type="scientific">Ditylum brightwellii</name>
    <dbReference type="NCBI Taxonomy" id="49249"/>
    <lineage>
        <taxon>Eukaryota</taxon>
        <taxon>Sar</taxon>
        <taxon>Stramenopiles</taxon>
        <taxon>Ochrophyta</taxon>
        <taxon>Bacillariophyta</taxon>
        <taxon>Mediophyceae</taxon>
        <taxon>Lithodesmiophycidae</taxon>
        <taxon>Lithodesmiales</taxon>
        <taxon>Lithodesmiaceae</taxon>
        <taxon>Ditylum</taxon>
    </lineage>
</organism>